<keyword evidence="3" id="KW-1185">Reference proteome</keyword>
<reference evidence="2" key="1">
    <citation type="journal article" date="2023" name="Mol. Ecol. Resour.">
        <title>Chromosome-level genome assembly of a triploid poplar Populus alba 'Berolinensis'.</title>
        <authorList>
            <person name="Chen S."/>
            <person name="Yu Y."/>
            <person name="Wang X."/>
            <person name="Wang S."/>
            <person name="Zhang T."/>
            <person name="Zhou Y."/>
            <person name="He R."/>
            <person name="Meng N."/>
            <person name="Wang Y."/>
            <person name="Liu W."/>
            <person name="Liu Z."/>
            <person name="Liu J."/>
            <person name="Guo Q."/>
            <person name="Huang H."/>
            <person name="Sederoff R.R."/>
            <person name="Wang G."/>
            <person name="Qu G."/>
            <person name="Chen S."/>
        </authorList>
    </citation>
    <scope>NUCLEOTIDE SEQUENCE</scope>
    <source>
        <strain evidence="2">SC-2020</strain>
    </source>
</reference>
<evidence type="ECO:0000313" key="2">
    <source>
        <dbReference type="EMBL" id="KAJ6970847.1"/>
    </source>
</evidence>
<evidence type="ECO:0000313" key="3">
    <source>
        <dbReference type="Proteomes" id="UP001164929"/>
    </source>
</evidence>
<feature type="region of interest" description="Disordered" evidence="1">
    <location>
        <begin position="1"/>
        <end position="33"/>
    </location>
</feature>
<proteinExistence type="predicted"/>
<gene>
    <name evidence="2" type="ORF">NC653_035197</name>
</gene>
<sequence>MKTTRPQQKWNNSKRDKALHKKSANVFGFGENNTNKSKKSIDGVAVAGFLPASFTNQASIPLETWKLPPL</sequence>
<comment type="caution">
    <text evidence="2">The sequence shown here is derived from an EMBL/GenBank/DDBJ whole genome shotgun (WGS) entry which is preliminary data.</text>
</comment>
<feature type="compositionally biased region" description="Polar residues" evidence="1">
    <location>
        <begin position="1"/>
        <end position="11"/>
    </location>
</feature>
<dbReference type="EMBL" id="JAQIZT010000015">
    <property type="protein sequence ID" value="KAJ6970847.1"/>
    <property type="molecule type" value="Genomic_DNA"/>
</dbReference>
<name>A0AAD6LSC1_9ROSI</name>
<protein>
    <submittedName>
        <fullName evidence="2">Uncharacterized protein</fullName>
    </submittedName>
</protein>
<organism evidence="2 3">
    <name type="scientific">Populus alba x Populus x berolinensis</name>
    <dbReference type="NCBI Taxonomy" id="444605"/>
    <lineage>
        <taxon>Eukaryota</taxon>
        <taxon>Viridiplantae</taxon>
        <taxon>Streptophyta</taxon>
        <taxon>Embryophyta</taxon>
        <taxon>Tracheophyta</taxon>
        <taxon>Spermatophyta</taxon>
        <taxon>Magnoliopsida</taxon>
        <taxon>eudicotyledons</taxon>
        <taxon>Gunneridae</taxon>
        <taxon>Pentapetalae</taxon>
        <taxon>rosids</taxon>
        <taxon>fabids</taxon>
        <taxon>Malpighiales</taxon>
        <taxon>Salicaceae</taxon>
        <taxon>Saliceae</taxon>
        <taxon>Populus</taxon>
    </lineage>
</organism>
<dbReference type="Proteomes" id="UP001164929">
    <property type="component" value="Chromosome 15"/>
</dbReference>
<evidence type="ECO:0000256" key="1">
    <source>
        <dbReference type="SAM" id="MobiDB-lite"/>
    </source>
</evidence>
<dbReference type="AlphaFoldDB" id="A0AAD6LSC1"/>
<accession>A0AAD6LSC1</accession>